<proteinExistence type="predicted"/>
<keyword evidence="2" id="KW-0503">Monooxygenase</keyword>
<dbReference type="InterPro" id="IPR050744">
    <property type="entry name" value="AI-2_Isomerase_LsrG"/>
</dbReference>
<accession>A0ABX1XL05</accession>
<dbReference type="InterPro" id="IPR007138">
    <property type="entry name" value="ABM_dom"/>
</dbReference>
<dbReference type="InterPro" id="IPR011008">
    <property type="entry name" value="Dimeric_a/b-barrel"/>
</dbReference>
<sequence>MIILQVQMTVKVEERDTFLNKANLLLAATQAEEGNISYNLYEDVSRPGSFAMLEEWRDEQAIDRHNKSEHFTEFLAYARNVLAEPAKMYRLNQ</sequence>
<keyword evidence="2" id="KW-0560">Oxidoreductase</keyword>
<dbReference type="EMBL" id="WHNY01000087">
    <property type="protein sequence ID" value="NOU69131.1"/>
    <property type="molecule type" value="Genomic_DNA"/>
</dbReference>
<dbReference type="RefSeq" id="WP_171637148.1">
    <property type="nucleotide sequence ID" value="NZ_WHNY01000087.1"/>
</dbReference>
<protein>
    <submittedName>
        <fullName evidence="2">Antibiotic biosynthesis monooxygenase</fullName>
    </submittedName>
</protein>
<dbReference type="PANTHER" id="PTHR33336">
    <property type="entry name" value="QUINOL MONOOXYGENASE YGIN-RELATED"/>
    <property type="match status" value="1"/>
</dbReference>
<gene>
    <name evidence="2" type="ORF">GC096_34520</name>
</gene>
<dbReference type="PROSITE" id="PS51725">
    <property type="entry name" value="ABM"/>
    <property type="match status" value="1"/>
</dbReference>
<dbReference type="Pfam" id="PF03992">
    <property type="entry name" value="ABM"/>
    <property type="match status" value="1"/>
</dbReference>
<comment type="caution">
    <text evidence="2">The sequence shown here is derived from an EMBL/GenBank/DDBJ whole genome shotgun (WGS) entry which is preliminary data.</text>
</comment>
<feature type="domain" description="ABM" evidence="1">
    <location>
        <begin position="2"/>
        <end position="91"/>
    </location>
</feature>
<organism evidence="2 3">
    <name type="scientific">Paenibacillus plantarum</name>
    <dbReference type="NCBI Taxonomy" id="2654975"/>
    <lineage>
        <taxon>Bacteria</taxon>
        <taxon>Bacillati</taxon>
        <taxon>Bacillota</taxon>
        <taxon>Bacilli</taxon>
        <taxon>Bacillales</taxon>
        <taxon>Paenibacillaceae</taxon>
        <taxon>Paenibacillus</taxon>
    </lineage>
</organism>
<name>A0ABX1XL05_9BACL</name>
<keyword evidence="3" id="KW-1185">Reference proteome</keyword>
<evidence type="ECO:0000313" key="3">
    <source>
        <dbReference type="Proteomes" id="UP000653578"/>
    </source>
</evidence>
<dbReference type="GO" id="GO:0004497">
    <property type="term" value="F:monooxygenase activity"/>
    <property type="evidence" value="ECO:0007669"/>
    <property type="project" value="UniProtKB-KW"/>
</dbReference>
<dbReference type="Proteomes" id="UP000653578">
    <property type="component" value="Unassembled WGS sequence"/>
</dbReference>
<evidence type="ECO:0000259" key="1">
    <source>
        <dbReference type="PROSITE" id="PS51725"/>
    </source>
</evidence>
<evidence type="ECO:0000313" key="2">
    <source>
        <dbReference type="EMBL" id="NOU69131.1"/>
    </source>
</evidence>
<dbReference type="SUPFAM" id="SSF54909">
    <property type="entry name" value="Dimeric alpha+beta barrel"/>
    <property type="match status" value="1"/>
</dbReference>
<reference evidence="2 3" key="1">
    <citation type="submission" date="2019-10" db="EMBL/GenBank/DDBJ databases">
        <title>Description of Paenibacillus humi sp. nov.</title>
        <authorList>
            <person name="Carlier A."/>
            <person name="Qi S."/>
        </authorList>
    </citation>
    <scope>NUCLEOTIDE SEQUENCE [LARGE SCALE GENOMIC DNA]</scope>
    <source>
        <strain evidence="2 3">LMG 31461</strain>
    </source>
</reference>
<dbReference type="PANTHER" id="PTHR33336:SF3">
    <property type="entry name" value="ABM DOMAIN-CONTAINING PROTEIN"/>
    <property type="match status" value="1"/>
</dbReference>
<dbReference type="Gene3D" id="3.30.70.100">
    <property type="match status" value="1"/>
</dbReference>